<comment type="caution">
    <text evidence="1">The sequence shown here is derived from an EMBL/GenBank/DDBJ whole genome shotgun (WGS) entry which is preliminary data.</text>
</comment>
<protein>
    <submittedName>
        <fullName evidence="1">Uncharacterized protein</fullName>
    </submittedName>
</protein>
<evidence type="ECO:0000313" key="2">
    <source>
        <dbReference type="Proteomes" id="UP000229504"/>
    </source>
</evidence>
<proteinExistence type="predicted"/>
<reference evidence="2" key="1">
    <citation type="submission" date="2017-06" db="EMBL/GenBank/DDBJ databases">
        <authorList>
            <person name="Rastogi G."/>
            <person name="Vaishampayan P."/>
            <person name="Seuylemezian A."/>
        </authorList>
    </citation>
    <scope>NUCLEOTIDE SEQUENCE [LARGE SCALE GENOMIC DNA]</scope>
    <source>
        <strain evidence="2">PI11</strain>
    </source>
</reference>
<gene>
    <name evidence="1" type="ORF">CDO35_16855</name>
</gene>
<organism evidence="1 2">
    <name type="scientific">Pseudomonas sediminis</name>
    <dbReference type="NCBI Taxonomy" id="1691904"/>
    <lineage>
        <taxon>Bacteria</taxon>
        <taxon>Pseudomonadati</taxon>
        <taxon>Pseudomonadota</taxon>
        <taxon>Gammaproteobacteria</taxon>
        <taxon>Pseudomonadales</taxon>
        <taxon>Pseudomonadaceae</taxon>
        <taxon>Pseudomonas</taxon>
    </lineage>
</organism>
<dbReference type="RefSeq" id="WP_099525848.1">
    <property type="nucleotide sequence ID" value="NZ_NIQU01000007.1"/>
</dbReference>
<sequence length="1271" mass="138466">MKGSKHGASRAGSHAGRGFRYQDAAGVWLATQCWSEELPYGEVVPEGLDDYELRGATRSALVQVKSRRDHLGPFSASEAANFVRELWYRSEGASSPLTGDLILLVEQPIAGGPTTDHRLADNPSLAKAMASDPGWSSLAPRTLVWITPAPFEVALRSISRMMSCTPLAAQVHYAELLSRIGNLADANGLITDNRYAGLAVSDVEACVRRIEPILDLSGMEAALRDGLCEALDFLTPTDDPGFYQGINTRPGHLAAGLVAERPETRSIVLDALEASGATLIVGQSGSGKSALMWEAARAVRHTVRWFEIKRGDAADAHLFMRLAQALRASPNAPIGFILDDVGRGGGSLWDSLSKEVGGGSGILLLGSIREEDVFMLTARARAKEVRPPVEEAVAERIWHRLRDQDRTSWMGWREPWERSGGLLLEFTHILTRGERIETVLGEQVDRRLRESRDTELAILRVTSLASMAGATIDAERLSTTLDIAPGDLSRSLRRLIDEHLVSAKEDGRIGGLHQLRSAMLFDLCHAYPPPPPSRTVTEAVHSVHSDSLEALAAHVLVSHPSATGAFVAALASRLEKERDPVALVTALYGMGQAHIEATLRAWVAEVLSDGLEPSQITLAAMFAVANTDISPMPIPDRLRSAIGTLRPRSAADPRTNLLSALSRTSLQQIVATTDAHRLRALIGALVGMELPESLRSALLAVKPDFEAVDLSDVADLLGAIHLIDPRIASSWVEAPVRNRLLERVPCEIPWAGPVTVEAAPEGRLLRSVIYYVAPSVQARLNDEVAPLCATLLGLDPSAMVAAVDALAADGRPSGLPDASKRIPRENIAPTALPAWNQRWIAAAARLVGNESYTDYLHRSYGMLERLLPVLERIVDTTLRGKPPQAKILERFGNIHDASRQLTPPRDAAPNCSAPTEHSTPLQNLLSHCSADLILRFIKLPDGYGAFVLWTGYLLKNVQEAREEPWELLGKSPAKSLDRLESLIASLRLLAIEAGTQGAKLTQWISIARSALPDDALRSVKMAVERKLQASSESYLQGIEAELRRQAIELELHTRPDWETPLPWPNRVFLAIADISSPSDWPAWVEAHAAQVQSTIGEGRQVWFVPRIDHLALSCLTIKGRYSLFASPYSGDDWLDTLQQPRLNDILTREAQRSIELITELDGMRHFRLGEKDRSPAEQAVRQDHERQLAVALKAFEAQAEGTSVQMQLRKFSEDVAAGNVALAEGLAALLRNRLTSDWAALLTLQNALLEQDLAAVGCGQGADNPHGGNRT</sequence>
<accession>A0A2G5FGJ2</accession>
<name>A0A2G5FGJ2_9PSED</name>
<dbReference type="EMBL" id="NIQU01000007">
    <property type="protein sequence ID" value="PIA67113.1"/>
    <property type="molecule type" value="Genomic_DNA"/>
</dbReference>
<dbReference type="Proteomes" id="UP000229504">
    <property type="component" value="Unassembled WGS sequence"/>
</dbReference>
<dbReference type="InterPro" id="IPR027417">
    <property type="entry name" value="P-loop_NTPase"/>
</dbReference>
<dbReference type="AlphaFoldDB" id="A0A2G5FGJ2"/>
<dbReference type="SUPFAM" id="SSF52540">
    <property type="entry name" value="P-loop containing nucleoside triphosphate hydrolases"/>
    <property type="match status" value="1"/>
</dbReference>
<evidence type="ECO:0000313" key="1">
    <source>
        <dbReference type="EMBL" id="PIA67113.1"/>
    </source>
</evidence>